<evidence type="ECO:0000256" key="18">
    <source>
        <dbReference type="RuleBase" id="RU003938"/>
    </source>
</evidence>
<evidence type="ECO:0000256" key="8">
    <source>
        <dbReference type="ARBA" id="ARBA00022475"/>
    </source>
</evidence>
<dbReference type="Pfam" id="PF01148">
    <property type="entry name" value="CTP_transf_1"/>
    <property type="match status" value="1"/>
</dbReference>
<evidence type="ECO:0000313" key="21">
    <source>
        <dbReference type="Proteomes" id="UP000264141"/>
    </source>
</evidence>
<evidence type="ECO:0000256" key="16">
    <source>
        <dbReference type="ARBA" id="ARBA00023209"/>
    </source>
</evidence>
<organism evidence="20 21">
    <name type="scientific">Anaerolinea thermolimosa</name>
    <dbReference type="NCBI Taxonomy" id="229919"/>
    <lineage>
        <taxon>Bacteria</taxon>
        <taxon>Bacillati</taxon>
        <taxon>Chloroflexota</taxon>
        <taxon>Anaerolineae</taxon>
        <taxon>Anaerolineales</taxon>
        <taxon>Anaerolineaceae</taxon>
        <taxon>Anaerolinea</taxon>
    </lineage>
</organism>
<evidence type="ECO:0000256" key="2">
    <source>
        <dbReference type="ARBA" id="ARBA00004651"/>
    </source>
</evidence>
<evidence type="ECO:0000256" key="14">
    <source>
        <dbReference type="ARBA" id="ARBA00023098"/>
    </source>
</evidence>
<evidence type="ECO:0000256" key="5">
    <source>
        <dbReference type="ARBA" id="ARBA00010185"/>
    </source>
</evidence>
<evidence type="ECO:0000256" key="7">
    <source>
        <dbReference type="ARBA" id="ARBA00019373"/>
    </source>
</evidence>
<protein>
    <recommendedName>
        <fullName evidence="7 18">Phosphatidate cytidylyltransferase</fullName>
        <ecNumber evidence="6 18">2.7.7.41</ecNumber>
    </recommendedName>
</protein>
<dbReference type="InterPro" id="IPR000374">
    <property type="entry name" value="PC_trans"/>
</dbReference>
<evidence type="ECO:0000256" key="11">
    <source>
        <dbReference type="ARBA" id="ARBA00022692"/>
    </source>
</evidence>
<proteinExistence type="inferred from homology"/>
<comment type="caution">
    <text evidence="20">The sequence shown here is derived from an EMBL/GenBank/DDBJ whole genome shotgun (WGS) entry which is preliminary data.</text>
</comment>
<feature type="transmembrane region" description="Helical" evidence="19">
    <location>
        <begin position="102"/>
        <end position="119"/>
    </location>
</feature>
<dbReference type="EMBL" id="DPBP01000005">
    <property type="protein sequence ID" value="HCE16439.1"/>
    <property type="molecule type" value="Genomic_DNA"/>
</dbReference>
<dbReference type="UniPathway" id="UPA00557">
    <property type="reaction ID" value="UER00614"/>
</dbReference>
<feature type="transmembrane region" description="Helical" evidence="19">
    <location>
        <begin position="131"/>
        <end position="151"/>
    </location>
</feature>
<keyword evidence="9" id="KW-0444">Lipid biosynthesis</keyword>
<evidence type="ECO:0000256" key="12">
    <source>
        <dbReference type="ARBA" id="ARBA00022695"/>
    </source>
</evidence>
<evidence type="ECO:0000256" key="1">
    <source>
        <dbReference type="ARBA" id="ARBA00001698"/>
    </source>
</evidence>
<dbReference type="Proteomes" id="UP000264141">
    <property type="component" value="Unassembled WGS sequence"/>
</dbReference>
<evidence type="ECO:0000256" key="13">
    <source>
        <dbReference type="ARBA" id="ARBA00022989"/>
    </source>
</evidence>
<keyword evidence="13 19" id="KW-1133">Transmembrane helix</keyword>
<evidence type="ECO:0000313" key="20">
    <source>
        <dbReference type="EMBL" id="HCE16439.1"/>
    </source>
</evidence>
<keyword evidence="10 18" id="KW-0808">Transferase</keyword>
<evidence type="ECO:0000256" key="9">
    <source>
        <dbReference type="ARBA" id="ARBA00022516"/>
    </source>
</evidence>
<dbReference type="STRING" id="229919.GCA_001050195_03090"/>
<sequence length="290" mass="31173">MAGATVVMDVSQQVTVRVNKLSTLSQRLLVAILLVPPGVGLIVLGGWFFGLFVSLVLAVAAWEYWRLFRAGGYRPSALLLVGGTLALALTRVAWGLLPAEALLAGAVMLAMAVQVFEYQKSEKTAAVDFNINLGGLLYLGWLGSYLISLRALPDGQWWFLVVMPTIWLCDAGAYLVGSRLGRHRLAPLISPKKSWEGYLAGIVTGMLGAAGLAALWHLQAPAVTVEKALWVAVVVATLSPLGDLGESLLKRGFGVKDSSHLLPGHGGVLDRIDSWLWAAPLGYYLILWML</sequence>
<evidence type="ECO:0000256" key="17">
    <source>
        <dbReference type="ARBA" id="ARBA00023264"/>
    </source>
</evidence>
<name>A0A3D1JCY1_9CHLR</name>
<evidence type="ECO:0000256" key="15">
    <source>
        <dbReference type="ARBA" id="ARBA00023136"/>
    </source>
</evidence>
<dbReference type="PANTHER" id="PTHR46382">
    <property type="entry name" value="PHOSPHATIDATE CYTIDYLYLTRANSFERASE"/>
    <property type="match status" value="1"/>
</dbReference>
<dbReference type="GO" id="GO:0016024">
    <property type="term" value="P:CDP-diacylglycerol biosynthetic process"/>
    <property type="evidence" value="ECO:0007669"/>
    <property type="project" value="UniProtKB-UniPathway"/>
</dbReference>
<dbReference type="AlphaFoldDB" id="A0A3D1JCY1"/>
<feature type="transmembrane region" description="Helical" evidence="19">
    <location>
        <begin position="77"/>
        <end position="96"/>
    </location>
</feature>
<keyword evidence="17" id="KW-1208">Phospholipid metabolism</keyword>
<keyword evidence="15 19" id="KW-0472">Membrane</keyword>
<dbReference type="PANTHER" id="PTHR46382:SF1">
    <property type="entry name" value="PHOSPHATIDATE CYTIDYLYLTRANSFERASE"/>
    <property type="match status" value="1"/>
</dbReference>
<comment type="pathway">
    <text evidence="3 18">Phospholipid metabolism; CDP-diacylglycerol biosynthesis; CDP-diacylglycerol from sn-glycerol 3-phosphate: step 3/3.</text>
</comment>
<keyword evidence="8" id="KW-1003">Cell membrane</keyword>
<evidence type="ECO:0000256" key="4">
    <source>
        <dbReference type="ARBA" id="ARBA00005189"/>
    </source>
</evidence>
<keyword evidence="14" id="KW-0443">Lipid metabolism</keyword>
<feature type="transmembrane region" description="Helical" evidence="19">
    <location>
        <begin position="157"/>
        <end position="176"/>
    </location>
</feature>
<feature type="transmembrane region" description="Helical" evidence="19">
    <location>
        <begin position="39"/>
        <end position="65"/>
    </location>
</feature>
<comment type="similarity">
    <text evidence="5 18">Belongs to the CDS family.</text>
</comment>
<accession>A0A3D1JCY1</accession>
<evidence type="ECO:0000256" key="19">
    <source>
        <dbReference type="SAM" id="Phobius"/>
    </source>
</evidence>
<comment type="subcellular location">
    <subcellularLocation>
        <location evidence="2">Cell membrane</location>
        <topology evidence="2">Multi-pass membrane protein</topology>
    </subcellularLocation>
</comment>
<reference evidence="20 21" key="1">
    <citation type="journal article" date="2018" name="Nat. Biotechnol.">
        <title>A standardized bacterial taxonomy based on genome phylogeny substantially revises the tree of life.</title>
        <authorList>
            <person name="Parks D.H."/>
            <person name="Chuvochina M."/>
            <person name="Waite D.W."/>
            <person name="Rinke C."/>
            <person name="Skarshewski A."/>
            <person name="Chaumeil P.A."/>
            <person name="Hugenholtz P."/>
        </authorList>
    </citation>
    <scope>NUCLEOTIDE SEQUENCE [LARGE SCALE GENOMIC DNA]</scope>
    <source>
        <strain evidence="20">UBA8781</strain>
    </source>
</reference>
<feature type="transmembrane region" description="Helical" evidence="19">
    <location>
        <begin position="197"/>
        <end position="216"/>
    </location>
</feature>
<gene>
    <name evidence="20" type="ORF">DEQ80_01135</name>
</gene>
<dbReference type="EC" id="2.7.7.41" evidence="6 18"/>
<keyword evidence="16" id="KW-0594">Phospholipid biosynthesis</keyword>
<dbReference type="GO" id="GO:0005886">
    <property type="term" value="C:plasma membrane"/>
    <property type="evidence" value="ECO:0007669"/>
    <property type="project" value="UniProtKB-SubCell"/>
</dbReference>
<comment type="pathway">
    <text evidence="4">Lipid metabolism.</text>
</comment>
<keyword evidence="12 18" id="KW-0548">Nucleotidyltransferase</keyword>
<dbReference type="GO" id="GO:0004605">
    <property type="term" value="F:phosphatidate cytidylyltransferase activity"/>
    <property type="evidence" value="ECO:0007669"/>
    <property type="project" value="UniProtKB-EC"/>
</dbReference>
<keyword evidence="11 18" id="KW-0812">Transmembrane</keyword>
<evidence type="ECO:0000256" key="3">
    <source>
        <dbReference type="ARBA" id="ARBA00005119"/>
    </source>
</evidence>
<evidence type="ECO:0000256" key="6">
    <source>
        <dbReference type="ARBA" id="ARBA00012487"/>
    </source>
</evidence>
<evidence type="ECO:0000256" key="10">
    <source>
        <dbReference type="ARBA" id="ARBA00022679"/>
    </source>
</evidence>
<comment type="catalytic activity">
    <reaction evidence="1 18">
        <text>a 1,2-diacyl-sn-glycero-3-phosphate + CTP + H(+) = a CDP-1,2-diacyl-sn-glycerol + diphosphate</text>
        <dbReference type="Rhea" id="RHEA:16229"/>
        <dbReference type="ChEBI" id="CHEBI:15378"/>
        <dbReference type="ChEBI" id="CHEBI:33019"/>
        <dbReference type="ChEBI" id="CHEBI:37563"/>
        <dbReference type="ChEBI" id="CHEBI:58332"/>
        <dbReference type="ChEBI" id="CHEBI:58608"/>
        <dbReference type="EC" id="2.7.7.41"/>
    </reaction>
</comment>
<dbReference type="PROSITE" id="PS01315">
    <property type="entry name" value="CDS"/>
    <property type="match status" value="1"/>
</dbReference>